<dbReference type="Pfam" id="PF04371">
    <property type="entry name" value="PAD_porph"/>
    <property type="match status" value="1"/>
</dbReference>
<dbReference type="PANTHER" id="PTHR31377:SF0">
    <property type="entry name" value="AGMATINE DEIMINASE-RELATED"/>
    <property type="match status" value="1"/>
</dbReference>
<name>A0A4E0QS58_9GAMM</name>
<evidence type="ECO:0000256" key="1">
    <source>
        <dbReference type="ARBA" id="ARBA00022801"/>
    </source>
</evidence>
<evidence type="ECO:0000313" key="3">
    <source>
        <dbReference type="Proteomes" id="UP000030428"/>
    </source>
</evidence>
<dbReference type="InterPro" id="IPR007466">
    <property type="entry name" value="Peptidyl-Arg-deiminase_porph"/>
</dbReference>
<evidence type="ECO:0008006" key="4">
    <source>
        <dbReference type="Google" id="ProtNLM"/>
    </source>
</evidence>
<dbReference type="Gene3D" id="3.75.10.10">
    <property type="entry name" value="L-arginine/glycine Amidinotransferase, Chain A"/>
    <property type="match status" value="1"/>
</dbReference>
<keyword evidence="1" id="KW-0378">Hydrolase</keyword>
<dbReference type="GO" id="GO:0009446">
    <property type="term" value="P:putrescine biosynthetic process"/>
    <property type="evidence" value="ECO:0007669"/>
    <property type="project" value="InterPro"/>
</dbReference>
<dbReference type="PANTHER" id="PTHR31377">
    <property type="entry name" value="AGMATINE DEIMINASE-RELATED"/>
    <property type="match status" value="1"/>
</dbReference>
<organism evidence="2 3">
    <name type="scientific">Candidatus Thiomargarita nelsonii</name>
    <dbReference type="NCBI Taxonomy" id="1003181"/>
    <lineage>
        <taxon>Bacteria</taxon>
        <taxon>Pseudomonadati</taxon>
        <taxon>Pseudomonadota</taxon>
        <taxon>Gammaproteobacteria</taxon>
        <taxon>Thiotrichales</taxon>
        <taxon>Thiotrichaceae</taxon>
        <taxon>Thiomargarita</taxon>
    </lineage>
</organism>
<gene>
    <name evidence="2" type="ORF">PN36_05685</name>
</gene>
<evidence type="ECO:0000313" key="2">
    <source>
        <dbReference type="EMBL" id="TGO03517.1"/>
    </source>
</evidence>
<dbReference type="GO" id="GO:0047632">
    <property type="term" value="F:agmatine deiminase activity"/>
    <property type="evidence" value="ECO:0007669"/>
    <property type="project" value="TreeGrafter"/>
</dbReference>
<sequence length="357" mass="40162">MERTFFEGRQVYSNVTPPPTSTIRVLAEWEHQEAVWLQWPGRWENVYESSFAKMTNVIVQYEKLHILYNNKRIKRQARTAIRNAGGDPDHYNIIWHRIANNNAWMRDNGPMYVVQDGEMRIQNWEFDAWGGGFGNKIRYKKDNRVPIAVGAYLNMPVDKVDIVHERGNLEFNGVDSVILNWSTIGDPNRNPGYTKNQAIADMKTYFGVSRVVLIEGVTEGDLTKGHIDGIARFIDVDTVVVPQCTQASKCKPGDGKDDKVYNDAATAISDAGFKVIREPLEGIASYNDSTFDTDYLNWIVGNGFVIVVGFDNPVTDAAAKARIESYYPGRDVHVIEMLGSWEAGGGAHCHTNDQPAL</sequence>
<protein>
    <recommendedName>
        <fullName evidence="4">Agmatine deiminase</fullName>
    </recommendedName>
</protein>
<keyword evidence="3" id="KW-1185">Reference proteome</keyword>
<dbReference type="EMBL" id="JSZA02000015">
    <property type="protein sequence ID" value="TGO03517.1"/>
    <property type="molecule type" value="Genomic_DNA"/>
</dbReference>
<accession>A0A4E0QS58</accession>
<proteinExistence type="predicted"/>
<dbReference type="Proteomes" id="UP000030428">
    <property type="component" value="Unassembled WGS sequence"/>
</dbReference>
<dbReference type="GO" id="GO:0004668">
    <property type="term" value="F:protein-arginine deiminase activity"/>
    <property type="evidence" value="ECO:0007669"/>
    <property type="project" value="InterPro"/>
</dbReference>
<dbReference type="AlphaFoldDB" id="A0A4E0QS58"/>
<comment type="caution">
    <text evidence="2">The sequence shown here is derived from an EMBL/GenBank/DDBJ whole genome shotgun (WGS) entry which is preliminary data.</text>
</comment>
<dbReference type="SUPFAM" id="SSF55909">
    <property type="entry name" value="Pentein"/>
    <property type="match status" value="1"/>
</dbReference>
<reference evidence="2 3" key="1">
    <citation type="journal article" date="2016" name="Front. Microbiol.">
        <title>Single-Cell (Meta-)Genomics of a Dimorphic Candidatus Thiomargarita nelsonii Reveals Genomic Plasticity.</title>
        <authorList>
            <person name="Flood B.E."/>
            <person name="Fliss P."/>
            <person name="Jones D.S."/>
            <person name="Dick G.J."/>
            <person name="Jain S."/>
            <person name="Kaster A.K."/>
            <person name="Winkel M."/>
            <person name="Mussmann M."/>
            <person name="Bailey J."/>
        </authorList>
    </citation>
    <scope>NUCLEOTIDE SEQUENCE [LARGE SCALE GENOMIC DNA]</scope>
    <source>
        <strain evidence="2">Hydrate Ridge</strain>
    </source>
</reference>